<evidence type="ECO:0000256" key="1">
    <source>
        <dbReference type="SAM" id="SignalP"/>
    </source>
</evidence>
<sequence length="179" mass="19057">MSWLKHGYLAALAATFLVAACGFTPVYAPGGTGTALYGAVTVQAPETLGATDDSDAYFLVQNLEERLGRTATGAYTLDLNLRTRSEGQAITADNEITRYSVVGYVDYILTRQADGMIVASGNVQNFTGYSATGSTVETLAGERDAQRRLMTILADQITIELLTTVNLAEGRQSTEQAGE</sequence>
<dbReference type="STRING" id="481446.NIT7645_03339"/>
<feature type="signal peptide" evidence="1">
    <location>
        <begin position="1"/>
        <end position="28"/>
    </location>
</feature>
<gene>
    <name evidence="2" type="ORF">NIT7321_03409</name>
</gene>
<dbReference type="EMBL" id="CVRL01000041">
    <property type="protein sequence ID" value="CRL12531.1"/>
    <property type="molecule type" value="Genomic_DNA"/>
</dbReference>
<reference evidence="3" key="1">
    <citation type="submission" date="2015-05" db="EMBL/GenBank/DDBJ databases">
        <authorList>
            <person name="Rodrigo-Torres Lidia"/>
            <person name="Arahal R.David."/>
        </authorList>
    </citation>
    <scope>NUCLEOTIDE SEQUENCE [LARGE SCALE GENOMIC DNA]</scope>
    <source>
        <strain evidence="3">CECT 7321</strain>
    </source>
</reference>
<dbReference type="AlphaFoldDB" id="A0A0H5D5Z6"/>
<dbReference type="RefSeq" id="WP_050674182.1">
    <property type="nucleotide sequence ID" value="NZ_CVRL01000041.1"/>
</dbReference>
<protein>
    <recommendedName>
        <fullName evidence="4">Secreted (Periplasmic) protein</fullName>
    </recommendedName>
</protein>
<proteinExistence type="predicted"/>
<accession>A0A0H5D5Z6</accession>
<evidence type="ECO:0008006" key="4">
    <source>
        <dbReference type="Google" id="ProtNLM"/>
    </source>
</evidence>
<dbReference type="PROSITE" id="PS51257">
    <property type="entry name" value="PROKAR_LIPOPROTEIN"/>
    <property type="match status" value="1"/>
</dbReference>
<keyword evidence="3" id="KW-1185">Reference proteome</keyword>
<name>A0A0H5D5Z6_9RHOB</name>
<dbReference type="Gene3D" id="3.30.160.150">
    <property type="entry name" value="Lipoprotein like domain"/>
    <property type="match status" value="1"/>
</dbReference>
<evidence type="ECO:0000313" key="2">
    <source>
        <dbReference type="EMBL" id="CRL12531.1"/>
    </source>
</evidence>
<keyword evidence="1" id="KW-0732">Signal</keyword>
<evidence type="ECO:0000313" key="3">
    <source>
        <dbReference type="Proteomes" id="UP000043764"/>
    </source>
</evidence>
<dbReference type="Proteomes" id="UP000043764">
    <property type="component" value="Unassembled WGS sequence"/>
</dbReference>
<organism evidence="2 3">
    <name type="scientific">Phaeobacter italicus</name>
    <dbReference type="NCBI Taxonomy" id="481446"/>
    <lineage>
        <taxon>Bacteria</taxon>
        <taxon>Pseudomonadati</taxon>
        <taxon>Pseudomonadota</taxon>
        <taxon>Alphaproteobacteria</taxon>
        <taxon>Rhodobacterales</taxon>
        <taxon>Roseobacteraceae</taxon>
        <taxon>Phaeobacter</taxon>
    </lineage>
</organism>
<feature type="chain" id="PRO_5005217325" description="Secreted (Periplasmic) protein" evidence="1">
    <location>
        <begin position="29"/>
        <end position="179"/>
    </location>
</feature>